<proteinExistence type="predicted"/>
<evidence type="ECO:0000313" key="1">
    <source>
        <dbReference type="EMBL" id="QHU05242.1"/>
    </source>
</evidence>
<reference evidence="1" key="1">
    <citation type="journal article" date="2020" name="Nature">
        <title>Giant virus diversity and host interactions through global metagenomics.</title>
        <authorList>
            <person name="Schulz F."/>
            <person name="Roux S."/>
            <person name="Paez-Espino D."/>
            <person name="Jungbluth S."/>
            <person name="Walsh D.A."/>
            <person name="Denef V.J."/>
            <person name="McMahon K.D."/>
            <person name="Konstantinidis K.T."/>
            <person name="Eloe-Fadrosh E.A."/>
            <person name="Kyrpides N.C."/>
            <person name="Woyke T."/>
        </authorList>
    </citation>
    <scope>NUCLEOTIDE SEQUENCE</scope>
    <source>
        <strain evidence="1">GVMAG-M-3300027734-16</strain>
    </source>
</reference>
<organism evidence="1">
    <name type="scientific">viral metagenome</name>
    <dbReference type="NCBI Taxonomy" id="1070528"/>
    <lineage>
        <taxon>unclassified sequences</taxon>
        <taxon>metagenomes</taxon>
        <taxon>organismal metagenomes</taxon>
    </lineage>
</organism>
<name>A0A6C0JHW7_9ZZZZ</name>
<protein>
    <submittedName>
        <fullName evidence="1">Uncharacterized protein</fullName>
    </submittedName>
</protein>
<sequence length="111" mass="12186">MYIALINTMPQPYIIIAKDGESLLQMEDISGQMTLVVTSGREISGALSPDHNLYHQAMRALAEAVMQGTTPATDFLKQIFNNDAYMLEFLTNHGVLSNDSGVLLMSILVQP</sequence>
<accession>A0A6C0JHW7</accession>
<dbReference type="EMBL" id="MN740410">
    <property type="protein sequence ID" value="QHU05242.1"/>
    <property type="molecule type" value="Genomic_DNA"/>
</dbReference>
<dbReference type="AlphaFoldDB" id="A0A6C0JHW7"/>